<reference evidence="1 2" key="1">
    <citation type="submission" date="2022-06" db="EMBL/GenBank/DDBJ databases">
        <title>Haloarcula sp. a new haloarchaeum isolate from saline soil.</title>
        <authorList>
            <person name="Strakova D."/>
            <person name="Galisteo C."/>
            <person name="Sanchez-Porro C."/>
            <person name="Ventosa A."/>
        </authorList>
    </citation>
    <scope>NUCLEOTIDE SEQUENCE [LARGE SCALE GENOMIC DNA]</scope>
    <source>
        <strain evidence="1 2">S1CR25-12</strain>
    </source>
</reference>
<comment type="caution">
    <text evidence="1">The sequence shown here is derived from an EMBL/GenBank/DDBJ whole genome shotgun (WGS) entry which is preliminary data.</text>
</comment>
<evidence type="ECO:0000313" key="2">
    <source>
        <dbReference type="Proteomes" id="UP001259659"/>
    </source>
</evidence>
<accession>A0ABU2FDI8</accession>
<organism evidence="1 2">
    <name type="scientific">Haloarcula saliterrae</name>
    <dbReference type="NCBI Taxonomy" id="2950534"/>
    <lineage>
        <taxon>Archaea</taxon>
        <taxon>Methanobacteriati</taxon>
        <taxon>Methanobacteriota</taxon>
        <taxon>Stenosarchaea group</taxon>
        <taxon>Halobacteria</taxon>
        <taxon>Halobacteriales</taxon>
        <taxon>Haloarculaceae</taxon>
        <taxon>Haloarcula</taxon>
    </lineage>
</organism>
<evidence type="ECO:0000313" key="1">
    <source>
        <dbReference type="EMBL" id="MDS0260304.1"/>
    </source>
</evidence>
<dbReference type="RefSeq" id="WP_310919972.1">
    <property type="nucleotide sequence ID" value="NZ_JAMQON010000003.1"/>
</dbReference>
<sequence length="215" mass="23037">MDSVAPSRLALVLSLVVLGGSLAVFGSVSGVVPDRTHELEIEDGALVAATGGGQQQVLVEDVRTVVRIEISRQDGYHVVRTVDREPTAVRTRVRVRAQRIVADAETVGGDVPATDSAAYAVRRIPSGLPSDRAAVVGATPNGSLRTAMEPNESAFVLRANETTDTVVFERREPRWSDDRVLVVVTPDGTGAQYSVVVNLRTETVEALVRLDRGDR</sequence>
<keyword evidence="2" id="KW-1185">Reference proteome</keyword>
<name>A0ABU2FDI8_9EURY</name>
<dbReference type="Proteomes" id="UP001259659">
    <property type="component" value="Unassembled WGS sequence"/>
</dbReference>
<protein>
    <submittedName>
        <fullName evidence="1">Uncharacterized protein</fullName>
    </submittedName>
</protein>
<gene>
    <name evidence="1" type="ORF">NDI56_12945</name>
</gene>
<dbReference type="EMBL" id="JAMQON010000003">
    <property type="protein sequence ID" value="MDS0260304.1"/>
    <property type="molecule type" value="Genomic_DNA"/>
</dbReference>
<proteinExistence type="predicted"/>